<sequence>MGMVDSGSCYPFATAQLDIPNLLFLVAGSTRFLLHDLTLSLYQLTSNLSFSKQQAIVAVCKRRRNYAIHWIISLP</sequence>
<dbReference type="RefSeq" id="XP_040635954.1">
    <property type="nucleotide sequence ID" value="XM_040782764.1"/>
</dbReference>
<keyword evidence="2" id="KW-1185">Reference proteome</keyword>
<dbReference type="HOGENOM" id="CLU_2670657_0_0_1"/>
<gene>
    <name evidence="1" type="ORF">EURHEDRAFT_415690</name>
</gene>
<evidence type="ECO:0000313" key="2">
    <source>
        <dbReference type="Proteomes" id="UP000019804"/>
    </source>
</evidence>
<dbReference type="GeneID" id="63697888"/>
<evidence type="ECO:0000313" key="1">
    <source>
        <dbReference type="EMBL" id="EYE92266.1"/>
    </source>
</evidence>
<dbReference type="Proteomes" id="UP000019804">
    <property type="component" value="Unassembled WGS sequence"/>
</dbReference>
<name>A0A017S5Y3_ASPRC</name>
<dbReference type="AlphaFoldDB" id="A0A017S5Y3"/>
<organism evidence="1 2">
    <name type="scientific">Aspergillus ruber (strain CBS 135680)</name>
    <dbReference type="NCBI Taxonomy" id="1388766"/>
    <lineage>
        <taxon>Eukaryota</taxon>
        <taxon>Fungi</taxon>
        <taxon>Dikarya</taxon>
        <taxon>Ascomycota</taxon>
        <taxon>Pezizomycotina</taxon>
        <taxon>Eurotiomycetes</taxon>
        <taxon>Eurotiomycetidae</taxon>
        <taxon>Eurotiales</taxon>
        <taxon>Aspergillaceae</taxon>
        <taxon>Aspergillus</taxon>
        <taxon>Aspergillus subgen. Aspergillus</taxon>
    </lineage>
</organism>
<dbReference type="EMBL" id="KK088438">
    <property type="protein sequence ID" value="EYE92266.1"/>
    <property type="molecule type" value="Genomic_DNA"/>
</dbReference>
<accession>A0A017S5Y3</accession>
<reference evidence="2" key="1">
    <citation type="journal article" date="2014" name="Nat. Commun.">
        <title>Genomic adaptations of the halophilic Dead Sea filamentous fungus Eurotium rubrum.</title>
        <authorList>
            <person name="Kis-Papo T."/>
            <person name="Weig A.R."/>
            <person name="Riley R."/>
            <person name="Persoh D."/>
            <person name="Salamov A."/>
            <person name="Sun H."/>
            <person name="Lipzen A."/>
            <person name="Wasser S.P."/>
            <person name="Rambold G."/>
            <person name="Grigoriev I.V."/>
            <person name="Nevo E."/>
        </authorList>
    </citation>
    <scope>NUCLEOTIDE SEQUENCE [LARGE SCALE GENOMIC DNA]</scope>
    <source>
        <strain evidence="2">CBS 135680</strain>
    </source>
</reference>
<protein>
    <submittedName>
        <fullName evidence="1">Uncharacterized protein</fullName>
    </submittedName>
</protein>
<proteinExistence type="predicted"/>